<keyword evidence="9" id="KW-1185">Reference proteome</keyword>
<gene>
    <name evidence="8" type="ORF">P171DRAFT_460355</name>
</gene>
<dbReference type="EMBL" id="MU001493">
    <property type="protein sequence ID" value="KAF2450859.1"/>
    <property type="molecule type" value="Genomic_DNA"/>
</dbReference>
<evidence type="ECO:0000256" key="5">
    <source>
        <dbReference type="ARBA" id="ARBA00023033"/>
    </source>
</evidence>
<dbReference type="GO" id="GO:0004497">
    <property type="term" value="F:monooxygenase activity"/>
    <property type="evidence" value="ECO:0007669"/>
    <property type="project" value="UniProtKB-KW"/>
</dbReference>
<name>A0A9P4UG95_9PLEO</name>
<keyword evidence="3" id="KW-0560">Oxidoreductase</keyword>
<dbReference type="InterPro" id="IPR036396">
    <property type="entry name" value="Cyt_P450_sf"/>
</dbReference>
<evidence type="ECO:0000256" key="3">
    <source>
        <dbReference type="ARBA" id="ARBA00023002"/>
    </source>
</evidence>
<dbReference type="GO" id="GO:0005506">
    <property type="term" value="F:iron ion binding"/>
    <property type="evidence" value="ECO:0007669"/>
    <property type="project" value="InterPro"/>
</dbReference>
<evidence type="ECO:0000313" key="9">
    <source>
        <dbReference type="Proteomes" id="UP000799764"/>
    </source>
</evidence>
<evidence type="ECO:0000256" key="7">
    <source>
        <dbReference type="SAM" id="SignalP"/>
    </source>
</evidence>
<dbReference type="AlphaFoldDB" id="A0A9P4UG95"/>
<comment type="caution">
    <text evidence="8">The sequence shown here is derived from an EMBL/GenBank/DDBJ whole genome shotgun (WGS) entry which is preliminary data.</text>
</comment>
<dbReference type="PANTHER" id="PTHR46300">
    <property type="entry name" value="P450, PUTATIVE (EUROFUNG)-RELATED-RELATED"/>
    <property type="match status" value="1"/>
</dbReference>
<dbReference type="Gene3D" id="1.10.630.10">
    <property type="entry name" value="Cytochrome P450"/>
    <property type="match status" value="1"/>
</dbReference>
<dbReference type="GO" id="GO:0020037">
    <property type="term" value="F:heme binding"/>
    <property type="evidence" value="ECO:0007669"/>
    <property type="project" value="InterPro"/>
</dbReference>
<keyword evidence="4 6" id="KW-0408">Iron</keyword>
<evidence type="ECO:0000256" key="1">
    <source>
        <dbReference type="ARBA" id="ARBA00010617"/>
    </source>
</evidence>
<dbReference type="Proteomes" id="UP000799764">
    <property type="component" value="Unassembled WGS sequence"/>
</dbReference>
<protein>
    <submittedName>
        <fullName evidence="8">Cytochrome P450 2D18</fullName>
    </submittedName>
</protein>
<feature type="binding site" description="axial binding residue" evidence="6">
    <location>
        <position position="415"/>
    </location>
    <ligand>
        <name>heme</name>
        <dbReference type="ChEBI" id="CHEBI:30413"/>
    </ligand>
    <ligandPart>
        <name>Fe</name>
        <dbReference type="ChEBI" id="CHEBI:18248"/>
    </ligandPart>
</feature>
<dbReference type="SUPFAM" id="SSF48264">
    <property type="entry name" value="Cytochrome P450"/>
    <property type="match status" value="1"/>
</dbReference>
<evidence type="ECO:0000256" key="4">
    <source>
        <dbReference type="ARBA" id="ARBA00023004"/>
    </source>
</evidence>
<feature type="signal peptide" evidence="7">
    <location>
        <begin position="1"/>
        <end position="27"/>
    </location>
</feature>
<feature type="chain" id="PRO_5040341684" evidence="7">
    <location>
        <begin position="28"/>
        <end position="496"/>
    </location>
</feature>
<comment type="similarity">
    <text evidence="1">Belongs to the cytochrome P450 family.</text>
</comment>
<sequence>MTSLLIFTPVIVLLLLWVLPSLPGRRAKNLPPGPSTLPLFGNLHMIPRHRLDMKFNQFANIYGSIFSLKVGSGTMVVLNSGKAAIEVIDKHSLHSSNRPPSYVLAQLVFRGHHPMYMAPADRWKLRRKLYHQVLQESVVNKIQVPIIEVESCQLIRDICSKPEDLMLHPGRYSNSVTMSLVFGIRTPSHDTSHYLKLRQLMKKLISSGAIGATPPIDIFPFLEYLPERLWGNWKTRAQDLRGFALGLYSPLVEQDITRRSMGKRLDTFLDSVLDQNEKLDLSREEIDIMCGNLLEGGTDTTSTLILTLLQAMALNPEMLTEAQAQIDSRWRAPARGAFPHAMDNDYEIDGMTVPKGATVILNAWSVHHDPERWERPQDFNPSRYREQTQLASVYANSRDHLKCDHFGYGIGRRICPGIHLAERTLWLAMARVLWAFDIKPKVDAATGEPIPIDIDPVTGYMDGFVNQCLPFEVDVKVRSEKRRETIFRGDLVHAFD</sequence>
<reference evidence="8" key="1">
    <citation type="journal article" date="2020" name="Stud. Mycol.">
        <title>101 Dothideomycetes genomes: a test case for predicting lifestyles and emergence of pathogens.</title>
        <authorList>
            <person name="Haridas S."/>
            <person name="Albert R."/>
            <person name="Binder M."/>
            <person name="Bloem J."/>
            <person name="Labutti K."/>
            <person name="Salamov A."/>
            <person name="Andreopoulos B."/>
            <person name="Baker S."/>
            <person name="Barry K."/>
            <person name="Bills G."/>
            <person name="Bluhm B."/>
            <person name="Cannon C."/>
            <person name="Castanera R."/>
            <person name="Culley D."/>
            <person name="Daum C."/>
            <person name="Ezra D."/>
            <person name="Gonzalez J."/>
            <person name="Henrissat B."/>
            <person name="Kuo A."/>
            <person name="Liang C."/>
            <person name="Lipzen A."/>
            <person name="Lutzoni F."/>
            <person name="Magnuson J."/>
            <person name="Mondo S."/>
            <person name="Nolan M."/>
            <person name="Ohm R."/>
            <person name="Pangilinan J."/>
            <person name="Park H.-J."/>
            <person name="Ramirez L."/>
            <person name="Alfaro M."/>
            <person name="Sun H."/>
            <person name="Tritt A."/>
            <person name="Yoshinaga Y."/>
            <person name="Zwiers L.-H."/>
            <person name="Turgeon B."/>
            <person name="Goodwin S."/>
            <person name="Spatafora J."/>
            <person name="Crous P."/>
            <person name="Grigoriev I."/>
        </authorList>
    </citation>
    <scope>NUCLEOTIDE SEQUENCE</scope>
    <source>
        <strain evidence="8">CBS 690.94</strain>
    </source>
</reference>
<keyword evidence="6" id="KW-0349">Heme</keyword>
<dbReference type="GO" id="GO:0016705">
    <property type="term" value="F:oxidoreductase activity, acting on paired donors, with incorporation or reduction of molecular oxygen"/>
    <property type="evidence" value="ECO:0007669"/>
    <property type="project" value="InterPro"/>
</dbReference>
<evidence type="ECO:0000313" key="8">
    <source>
        <dbReference type="EMBL" id="KAF2450859.1"/>
    </source>
</evidence>
<proteinExistence type="inferred from homology"/>
<dbReference type="InterPro" id="IPR002401">
    <property type="entry name" value="Cyt_P450_E_grp-I"/>
</dbReference>
<dbReference type="PRINTS" id="PR00463">
    <property type="entry name" value="EP450I"/>
</dbReference>
<comment type="cofactor">
    <cofactor evidence="6">
        <name>heme</name>
        <dbReference type="ChEBI" id="CHEBI:30413"/>
    </cofactor>
</comment>
<organism evidence="8 9">
    <name type="scientific">Karstenula rhodostoma CBS 690.94</name>
    <dbReference type="NCBI Taxonomy" id="1392251"/>
    <lineage>
        <taxon>Eukaryota</taxon>
        <taxon>Fungi</taxon>
        <taxon>Dikarya</taxon>
        <taxon>Ascomycota</taxon>
        <taxon>Pezizomycotina</taxon>
        <taxon>Dothideomycetes</taxon>
        <taxon>Pleosporomycetidae</taxon>
        <taxon>Pleosporales</taxon>
        <taxon>Massarineae</taxon>
        <taxon>Didymosphaeriaceae</taxon>
        <taxon>Karstenula</taxon>
    </lineage>
</organism>
<keyword evidence="7" id="KW-0732">Signal</keyword>
<evidence type="ECO:0000256" key="2">
    <source>
        <dbReference type="ARBA" id="ARBA00022723"/>
    </source>
</evidence>
<accession>A0A9P4UG95</accession>
<evidence type="ECO:0000256" key="6">
    <source>
        <dbReference type="PIRSR" id="PIRSR602401-1"/>
    </source>
</evidence>
<keyword evidence="2 6" id="KW-0479">Metal-binding</keyword>
<dbReference type="PANTHER" id="PTHR46300:SF2">
    <property type="entry name" value="CYTOCHROME P450 MONOOXYGENASE ALNH-RELATED"/>
    <property type="match status" value="1"/>
</dbReference>
<dbReference type="InterPro" id="IPR050364">
    <property type="entry name" value="Cytochrome_P450_fung"/>
</dbReference>
<dbReference type="OrthoDB" id="1103324at2759"/>
<dbReference type="Pfam" id="PF00067">
    <property type="entry name" value="p450"/>
    <property type="match status" value="2"/>
</dbReference>
<dbReference type="InterPro" id="IPR001128">
    <property type="entry name" value="Cyt_P450"/>
</dbReference>
<keyword evidence="5" id="KW-0503">Monooxygenase</keyword>